<reference evidence="3" key="1">
    <citation type="journal article" date="2019" name="Int. J. Syst. Evol. Microbiol.">
        <title>The Global Catalogue of Microorganisms (GCM) 10K type strain sequencing project: providing services to taxonomists for standard genome sequencing and annotation.</title>
        <authorList>
            <consortium name="The Broad Institute Genomics Platform"/>
            <consortium name="The Broad Institute Genome Sequencing Center for Infectious Disease"/>
            <person name="Wu L."/>
            <person name="Ma J."/>
        </authorList>
    </citation>
    <scope>NUCLEOTIDE SEQUENCE [LARGE SCALE GENOMIC DNA]</scope>
    <source>
        <strain evidence="3">NBRC 111756</strain>
    </source>
</reference>
<dbReference type="EMBL" id="JBHSWE010000002">
    <property type="protein sequence ID" value="MFC6674075.1"/>
    <property type="molecule type" value="Genomic_DNA"/>
</dbReference>
<gene>
    <name evidence="2" type="ORF">ACFQDL_31240</name>
</gene>
<name>A0ABW2A949_9GAMM</name>
<comment type="caution">
    <text evidence="2">The sequence shown here is derived from an EMBL/GenBank/DDBJ whole genome shotgun (WGS) entry which is preliminary data.</text>
</comment>
<evidence type="ECO:0000256" key="1">
    <source>
        <dbReference type="SAM" id="MobiDB-lite"/>
    </source>
</evidence>
<sequence>MAIPKGPEWMRLILWCLQRFGQLGATALSAAVDLFQNWLVLAAFGEKTLTPILLDRYADILVAAIERRDSPFPRNGEPLPEIKYAVTRDALDTARLHLALWAMTSPGAAERYLIAVKESKRPEEAMSRILEFPGRLPGAAPAEFSAAFLRALEDDEEEGEFRMGPACRRSYAVSRVDSPFVRGRCGIGVFTEILEAAPATGVAFIRALTESACAREESDLGFSVQFLGETRSIEALFSYGWSRGSAPSAMLTKALAAMEHWAHRRLDGGETLDAVIGDIIAERPIVGALWLLIVDLVLSHSSLNGAVLREVLLSLETLALDAGRANVDAIDRMGGGFLGRAWRAGPAADQAVEEDLAGRVSRSVALHDVIPQIVFNLSKEELGTLQAQFNAAVSRLGPWTDEVVDWASPQFMASHALRLTARDNYELVTEKDAAGKERKGWIYKWPPGQKKWLEEGSAKANAEHLTFSRSLAVRAAMDDETKIVNVSATDAEVILDETAAVAPGEDEASHDPNDPWLARVSAAAFLARVGSQEEVARRRQEITSIFGQALQSYQDRSRALPRDDIMYDAYAMAIAGRLYLAATSGGEEDAEDLLQTVAAFPASAAPAFLRHGGAVQKIDELLLISLSRIALLACMIPRRAHYGEDEAAYGKRRTELESRLASRIEAERQWRKGGAEPDWPTPPPRRPRRRKLTLTIGGTGGAEKRVPREPEWSDYYYDERTGTAWLRILARLGPSAGSTSKAVMRANRDWLLETNRPVEDTEDGGYIERVWTRGLMDYAAAHARHWSEDICQELVFDVLKAFSDEAFIDAAAAFIVQSDLHLIEGNAADRAYLLSVREALWPRLKETWHWRSHLWSSRDGMEIHLKELVSAFFMRLSYGFGDGQSYTKGLSDPELSLFLPLLSEIAGEAPSCPTITYLYLNVLECLDPSTAEGPLAITAERWAKEANNRFWNELGVGRRVLNIGQKAAILSDISAWNAVCEALMASGVTVGAEFIERLHGEASR</sequence>
<organism evidence="2 3">
    <name type="scientific">Marinobacterium aestuariivivens</name>
    <dbReference type="NCBI Taxonomy" id="1698799"/>
    <lineage>
        <taxon>Bacteria</taxon>
        <taxon>Pseudomonadati</taxon>
        <taxon>Pseudomonadota</taxon>
        <taxon>Gammaproteobacteria</taxon>
        <taxon>Oceanospirillales</taxon>
        <taxon>Oceanospirillaceae</taxon>
        <taxon>Marinobacterium</taxon>
    </lineage>
</organism>
<protein>
    <submittedName>
        <fullName evidence="2">Uncharacterized protein</fullName>
    </submittedName>
</protein>
<evidence type="ECO:0000313" key="3">
    <source>
        <dbReference type="Proteomes" id="UP001596422"/>
    </source>
</evidence>
<feature type="region of interest" description="Disordered" evidence="1">
    <location>
        <begin position="670"/>
        <end position="691"/>
    </location>
</feature>
<accession>A0ABW2A949</accession>
<keyword evidence="3" id="KW-1185">Reference proteome</keyword>
<evidence type="ECO:0000313" key="2">
    <source>
        <dbReference type="EMBL" id="MFC6674075.1"/>
    </source>
</evidence>
<proteinExistence type="predicted"/>
<dbReference type="Proteomes" id="UP001596422">
    <property type="component" value="Unassembled WGS sequence"/>
</dbReference>
<dbReference type="RefSeq" id="WP_379913701.1">
    <property type="nucleotide sequence ID" value="NZ_JBHSWE010000002.1"/>
</dbReference>